<dbReference type="EMBL" id="BSOR01000015">
    <property type="protein sequence ID" value="GLR63404.1"/>
    <property type="molecule type" value="Genomic_DNA"/>
</dbReference>
<accession>A0ABQ5ZZU2</accession>
<proteinExistence type="predicted"/>
<evidence type="ECO:0000313" key="1">
    <source>
        <dbReference type="EMBL" id="GLR63404.1"/>
    </source>
</evidence>
<organism evidence="1 2">
    <name type="scientific">Marinospirillum insulare</name>
    <dbReference type="NCBI Taxonomy" id="217169"/>
    <lineage>
        <taxon>Bacteria</taxon>
        <taxon>Pseudomonadati</taxon>
        <taxon>Pseudomonadota</taxon>
        <taxon>Gammaproteobacteria</taxon>
        <taxon>Oceanospirillales</taxon>
        <taxon>Oceanospirillaceae</taxon>
        <taxon>Marinospirillum</taxon>
    </lineage>
</organism>
<gene>
    <name evidence="1" type="ORF">GCM10007878_08390</name>
</gene>
<protein>
    <recommendedName>
        <fullName evidence="3">BrnA antitoxin of type II toxin-antitoxin system</fullName>
    </recommendedName>
</protein>
<keyword evidence="2" id="KW-1185">Reference proteome</keyword>
<sequence length="78" mass="9237">MKNHEQYDGVEDFELENEYDFSEAVRGRFYKPHKVEATLNLDDDVFLFLKKKAAEEHLDFHSLVNHLLRKSLRKPSAS</sequence>
<evidence type="ECO:0008006" key="3">
    <source>
        <dbReference type="Google" id="ProtNLM"/>
    </source>
</evidence>
<comment type="caution">
    <text evidence="1">The sequence shown here is derived from an EMBL/GenBank/DDBJ whole genome shotgun (WGS) entry which is preliminary data.</text>
</comment>
<name>A0ABQ5ZZU2_9GAMM</name>
<evidence type="ECO:0000313" key="2">
    <source>
        <dbReference type="Proteomes" id="UP001156682"/>
    </source>
</evidence>
<dbReference type="Proteomes" id="UP001156682">
    <property type="component" value="Unassembled WGS sequence"/>
</dbReference>
<reference evidence="2" key="1">
    <citation type="journal article" date="2019" name="Int. J. Syst. Evol. Microbiol.">
        <title>The Global Catalogue of Microorganisms (GCM) 10K type strain sequencing project: providing services to taxonomists for standard genome sequencing and annotation.</title>
        <authorList>
            <consortium name="The Broad Institute Genomics Platform"/>
            <consortium name="The Broad Institute Genome Sequencing Center for Infectious Disease"/>
            <person name="Wu L."/>
            <person name="Ma J."/>
        </authorList>
    </citation>
    <scope>NUCLEOTIDE SEQUENCE [LARGE SCALE GENOMIC DNA]</scope>
    <source>
        <strain evidence="2">NBRC 100033</strain>
    </source>
</reference>
<dbReference type="RefSeq" id="WP_027852028.1">
    <property type="nucleotide sequence ID" value="NZ_BSOR01000015.1"/>
</dbReference>